<dbReference type="eggNOG" id="COG1525">
    <property type="taxonomic scope" value="Bacteria"/>
</dbReference>
<proteinExistence type="predicted"/>
<keyword evidence="2" id="KW-1185">Reference proteome</keyword>
<dbReference type="Proteomes" id="UP000027647">
    <property type="component" value="Unassembled WGS sequence"/>
</dbReference>
<protein>
    <recommendedName>
        <fullName evidence="3">TNase-like domain-containing protein</fullName>
    </recommendedName>
</protein>
<comment type="caution">
    <text evidence="1">The sequence shown here is derived from an EMBL/GenBank/DDBJ whole genome shotgun (WGS) entry which is preliminary data.</text>
</comment>
<name>A0A074MSX6_ERYLO</name>
<accession>A0A074MSX6</accession>
<evidence type="ECO:0000313" key="2">
    <source>
        <dbReference type="Proteomes" id="UP000027647"/>
    </source>
</evidence>
<dbReference type="STRING" id="1044.EH31_14900"/>
<organism evidence="1 2">
    <name type="scientific">Erythrobacter longus</name>
    <dbReference type="NCBI Taxonomy" id="1044"/>
    <lineage>
        <taxon>Bacteria</taxon>
        <taxon>Pseudomonadati</taxon>
        <taxon>Pseudomonadota</taxon>
        <taxon>Alphaproteobacteria</taxon>
        <taxon>Sphingomonadales</taxon>
        <taxon>Erythrobacteraceae</taxon>
        <taxon>Erythrobacter/Porphyrobacter group</taxon>
        <taxon>Erythrobacter</taxon>
    </lineage>
</organism>
<reference evidence="1 2" key="1">
    <citation type="submission" date="2014-04" db="EMBL/GenBank/DDBJ databases">
        <title>A comprehensive comparison of genomes of Erythrobacter spp. strains.</title>
        <authorList>
            <person name="Zheng Q."/>
        </authorList>
    </citation>
    <scope>NUCLEOTIDE SEQUENCE [LARGE SCALE GENOMIC DNA]</scope>
    <source>
        <strain evidence="1 2">DSM 6997</strain>
    </source>
</reference>
<evidence type="ECO:0000313" key="1">
    <source>
        <dbReference type="EMBL" id="KEO88727.1"/>
    </source>
</evidence>
<dbReference type="Gene3D" id="2.40.50.90">
    <property type="match status" value="1"/>
</dbReference>
<gene>
    <name evidence="1" type="ORF">EH31_14900</name>
</gene>
<dbReference type="AlphaFoldDB" id="A0A074MSX6"/>
<evidence type="ECO:0008006" key="3">
    <source>
        <dbReference type="Google" id="ProtNLM"/>
    </source>
</evidence>
<sequence length="152" mass="16606">MVGVWWFASQSTEAEQGWTKVTTHFALCGVGPREEGCVVDGDTVLIGVLIGAGPQKRRIRLTGFDTPELDGACDAERKLARTAKARLHRWLGQGPFEWDGGDNPPRDQYGRELRAARRIADDGSEETLAEYMIASGLAANNGWGQTPGDWCT</sequence>
<dbReference type="EMBL" id="JMIW01000007">
    <property type="protein sequence ID" value="KEO88727.1"/>
    <property type="molecule type" value="Genomic_DNA"/>
</dbReference>
<dbReference type="InterPro" id="IPR035437">
    <property type="entry name" value="SNase_OB-fold_sf"/>
</dbReference>
<dbReference type="SUPFAM" id="SSF50199">
    <property type="entry name" value="Staphylococcal nuclease"/>
    <property type="match status" value="1"/>
</dbReference>